<name>M8C4X1_AEGTA</name>
<accession>M8C4X1</accession>
<evidence type="ECO:0000313" key="3">
    <source>
        <dbReference type="EnsemblPlants" id="EMT29123"/>
    </source>
</evidence>
<protein>
    <submittedName>
        <fullName evidence="3">Uncharacterized protein</fullName>
    </submittedName>
</protein>
<organism evidence="3">
    <name type="scientific">Aegilops tauschii</name>
    <name type="common">Tausch's goatgrass</name>
    <name type="synonym">Aegilops squarrosa</name>
    <dbReference type="NCBI Taxonomy" id="37682"/>
    <lineage>
        <taxon>Eukaryota</taxon>
        <taxon>Viridiplantae</taxon>
        <taxon>Streptophyta</taxon>
        <taxon>Embryophyta</taxon>
        <taxon>Tracheophyta</taxon>
        <taxon>Spermatophyta</taxon>
        <taxon>Magnoliopsida</taxon>
        <taxon>Liliopsida</taxon>
        <taxon>Poales</taxon>
        <taxon>Poaceae</taxon>
        <taxon>BOP clade</taxon>
        <taxon>Pooideae</taxon>
        <taxon>Triticodae</taxon>
        <taxon>Triticeae</taxon>
        <taxon>Triticinae</taxon>
        <taxon>Aegilops</taxon>
    </lineage>
</organism>
<dbReference type="EnsemblPlants" id="EMT29123">
    <property type="protein sequence ID" value="EMT29123"/>
    <property type="gene ID" value="F775_23374"/>
</dbReference>
<reference evidence="3" key="1">
    <citation type="submission" date="2015-06" db="UniProtKB">
        <authorList>
            <consortium name="EnsemblPlants"/>
        </authorList>
    </citation>
    <scope>IDENTIFICATION</scope>
</reference>
<dbReference type="GO" id="GO:0046872">
    <property type="term" value="F:metal ion binding"/>
    <property type="evidence" value="ECO:0007669"/>
    <property type="project" value="UniProtKB-KW"/>
</dbReference>
<dbReference type="AlphaFoldDB" id="M8C4X1"/>
<dbReference type="InterPro" id="IPR007650">
    <property type="entry name" value="Zf-FLZ_dom"/>
</dbReference>
<dbReference type="PANTHER" id="PTHR46057:SF26">
    <property type="entry name" value="OS06G0125200 PROTEIN"/>
    <property type="match status" value="1"/>
</dbReference>
<dbReference type="InterPro" id="IPR044533">
    <property type="entry name" value="FLZ1/2/3"/>
</dbReference>
<keyword evidence="2" id="KW-0479">Metal-binding</keyword>
<sequence length="94" mass="10759">MKYAQVASGRFFFLDSMDNGAGDHDRRHFLKLDPCFLCKRRIASNHHAYMYTGDAAFCSEDRRQEQMDMDAALAAAAHRHRAPLIIRPSSLRSD</sequence>
<evidence type="ECO:0000256" key="2">
    <source>
        <dbReference type="ARBA" id="ARBA00022723"/>
    </source>
</evidence>
<evidence type="ECO:0000256" key="1">
    <source>
        <dbReference type="ARBA" id="ARBA00009374"/>
    </source>
</evidence>
<dbReference type="PANTHER" id="PTHR46057">
    <property type="entry name" value="FCS-LIKE ZINC FINGER 1-RELATED"/>
    <property type="match status" value="1"/>
</dbReference>
<dbReference type="Pfam" id="PF04570">
    <property type="entry name" value="zf-FLZ"/>
    <property type="match status" value="1"/>
</dbReference>
<dbReference type="PROSITE" id="PS51795">
    <property type="entry name" value="ZF_FLZ"/>
    <property type="match status" value="1"/>
</dbReference>
<proteinExistence type="inferred from homology"/>
<comment type="similarity">
    <text evidence="1">Belongs to the FLZ family.</text>
</comment>